<dbReference type="SUPFAM" id="SSF52317">
    <property type="entry name" value="Class I glutamine amidotransferase-like"/>
    <property type="match status" value="1"/>
</dbReference>
<evidence type="ECO:0000256" key="6">
    <source>
        <dbReference type="SAM" id="MobiDB-lite"/>
    </source>
</evidence>
<comment type="similarity">
    <text evidence="1">Belongs to the peptidase C26 family.</text>
</comment>
<dbReference type="Proteomes" id="UP000006377">
    <property type="component" value="Chromosome"/>
</dbReference>
<dbReference type="CDD" id="cd01745">
    <property type="entry name" value="GATase1_2"/>
    <property type="match status" value="1"/>
</dbReference>
<dbReference type="PROSITE" id="PS51273">
    <property type="entry name" value="GATASE_TYPE_1"/>
    <property type="match status" value="1"/>
</dbReference>
<evidence type="ECO:0000313" key="7">
    <source>
        <dbReference type="EMBL" id="ABS62918.1"/>
    </source>
</evidence>
<dbReference type="STRING" id="402881.Plav_1298"/>
<dbReference type="RefSeq" id="WP_012110192.1">
    <property type="nucleotide sequence ID" value="NC_009719.1"/>
</dbReference>
<evidence type="ECO:0000256" key="4">
    <source>
        <dbReference type="ARBA" id="ARBA00060634"/>
    </source>
</evidence>
<keyword evidence="8" id="KW-1185">Reference proteome</keyword>
<dbReference type="PANTHER" id="PTHR43235">
    <property type="entry name" value="GLUTAMINE AMIDOTRANSFERASE PB2B2.05-RELATED"/>
    <property type="match status" value="1"/>
</dbReference>
<gene>
    <name evidence="7" type="ordered locus">Plav_1298</name>
</gene>
<dbReference type="GO" id="GO:0033969">
    <property type="term" value="F:gamma-glutamyl-gamma-aminobutyrate hydrolase activity"/>
    <property type="evidence" value="ECO:0007669"/>
    <property type="project" value="UniProtKB-EC"/>
</dbReference>
<evidence type="ECO:0000313" key="8">
    <source>
        <dbReference type="Proteomes" id="UP000006377"/>
    </source>
</evidence>
<comment type="pathway">
    <text evidence="4">Amine and polyamine degradation; putrescine degradation; 4-aminobutanoate from putrescine: step 4/4.</text>
</comment>
<comment type="function">
    <text evidence="3">Involved in the breakdown of putrescine via hydrolysis of the gamma-glutamyl linkage of gamma-glutamyl-gamma-aminobutyrate.</text>
</comment>
<feature type="compositionally biased region" description="Basic and acidic residues" evidence="6">
    <location>
        <begin position="267"/>
        <end position="297"/>
    </location>
</feature>
<protein>
    <recommendedName>
        <fullName evidence="5">gamma-glutamyl-gamma-aminobutyrate hydrolase</fullName>
        <ecNumber evidence="5">3.5.1.94</ecNumber>
    </recommendedName>
</protein>
<dbReference type="Gene3D" id="3.40.50.880">
    <property type="match status" value="1"/>
</dbReference>
<name>A7HSN5_PARL1</name>
<evidence type="ECO:0000256" key="2">
    <source>
        <dbReference type="ARBA" id="ARBA00052718"/>
    </source>
</evidence>
<dbReference type="PANTHER" id="PTHR43235:SF1">
    <property type="entry name" value="GLUTAMINE AMIDOTRANSFERASE PB2B2.05-RELATED"/>
    <property type="match status" value="1"/>
</dbReference>
<accession>A7HSN5</accession>
<dbReference type="eggNOG" id="COG2071">
    <property type="taxonomic scope" value="Bacteria"/>
</dbReference>
<dbReference type="MEROPS" id="C26.961"/>
<comment type="catalytic activity">
    <reaction evidence="2">
        <text>4-(gamma-L-glutamylamino)butanoate + H2O = 4-aminobutanoate + L-glutamate</text>
        <dbReference type="Rhea" id="RHEA:19737"/>
        <dbReference type="ChEBI" id="CHEBI:15377"/>
        <dbReference type="ChEBI" id="CHEBI:29985"/>
        <dbReference type="ChEBI" id="CHEBI:58800"/>
        <dbReference type="ChEBI" id="CHEBI:59888"/>
        <dbReference type="EC" id="3.5.1.94"/>
    </reaction>
</comment>
<dbReference type="FunFam" id="3.40.50.880:FF:000030">
    <property type="entry name" value="Gamma-glutamyl-gamma-aminobutyrate hydrolase PuuD"/>
    <property type="match status" value="1"/>
</dbReference>
<feature type="region of interest" description="Disordered" evidence="6">
    <location>
        <begin position="263"/>
        <end position="297"/>
    </location>
</feature>
<dbReference type="HOGENOM" id="CLU_030756_0_0_5"/>
<dbReference type="GO" id="GO:0005829">
    <property type="term" value="C:cytosol"/>
    <property type="evidence" value="ECO:0007669"/>
    <property type="project" value="TreeGrafter"/>
</dbReference>
<sequence>MTRKSHRRPIVGIPCDVKMLGPHPFHAVGEKYLAAVDGCADCQPILLPVPREPFKEAADQLDEIFALCDGIFLTGSHSNVHPENYGGTPPREGVLLDRQRDALTLTLIRHCVERGVPLFAVCRGFQEMNVAFGGTLHQHIHEEPSEAGFAPRFDHRENKDDPLDVQYGPAHDVFLEAGGTFENLLGTRTIEVNSLHGQGVARLADALVAEGRAADGTVEAMRVREAKSFALAVQWHPEWKYWENPVSQKLFRAFGDAVREAAAGNAETERVVSHGDGQRRERDERDGQQRGRPDQMA</sequence>
<dbReference type="GO" id="GO:0006598">
    <property type="term" value="P:polyamine catabolic process"/>
    <property type="evidence" value="ECO:0007669"/>
    <property type="project" value="TreeGrafter"/>
</dbReference>
<dbReference type="InterPro" id="IPR011697">
    <property type="entry name" value="Peptidase_C26"/>
</dbReference>
<dbReference type="EC" id="3.5.1.94" evidence="5"/>
<reference evidence="7 8" key="1">
    <citation type="journal article" date="2011" name="Stand. Genomic Sci.">
        <title>Complete genome sequence of Parvibaculum lavamentivorans type strain (DS-1(T)).</title>
        <authorList>
            <person name="Schleheck D."/>
            <person name="Weiss M."/>
            <person name="Pitluck S."/>
            <person name="Bruce D."/>
            <person name="Land M.L."/>
            <person name="Han S."/>
            <person name="Saunders E."/>
            <person name="Tapia R."/>
            <person name="Detter C."/>
            <person name="Brettin T."/>
            <person name="Han J."/>
            <person name="Woyke T."/>
            <person name="Goodwin L."/>
            <person name="Pennacchio L."/>
            <person name="Nolan M."/>
            <person name="Cook A.M."/>
            <person name="Kjelleberg S."/>
            <person name="Thomas T."/>
        </authorList>
    </citation>
    <scope>NUCLEOTIDE SEQUENCE [LARGE SCALE GENOMIC DNA]</scope>
    <source>
        <strain evidence="8">DS-1 / DSM 13023 / NCIMB 13966</strain>
    </source>
</reference>
<evidence type="ECO:0000256" key="5">
    <source>
        <dbReference type="ARBA" id="ARBA00066788"/>
    </source>
</evidence>
<organism evidence="7 8">
    <name type="scientific">Parvibaculum lavamentivorans (strain DS-1 / DSM 13023 / NCIMB 13966)</name>
    <dbReference type="NCBI Taxonomy" id="402881"/>
    <lineage>
        <taxon>Bacteria</taxon>
        <taxon>Pseudomonadati</taxon>
        <taxon>Pseudomonadota</taxon>
        <taxon>Alphaproteobacteria</taxon>
        <taxon>Hyphomicrobiales</taxon>
        <taxon>Parvibaculaceae</taxon>
        <taxon>Parvibaculum</taxon>
    </lineage>
</organism>
<dbReference type="KEGG" id="pla:Plav_1298"/>
<evidence type="ECO:0000256" key="1">
    <source>
        <dbReference type="ARBA" id="ARBA00011083"/>
    </source>
</evidence>
<evidence type="ECO:0000256" key="3">
    <source>
        <dbReference type="ARBA" id="ARBA00055068"/>
    </source>
</evidence>
<dbReference type="OrthoDB" id="9813383at2"/>
<dbReference type="Pfam" id="PF07722">
    <property type="entry name" value="Peptidase_C26"/>
    <property type="match status" value="1"/>
</dbReference>
<dbReference type="EMBL" id="CP000774">
    <property type="protein sequence ID" value="ABS62918.1"/>
    <property type="molecule type" value="Genomic_DNA"/>
</dbReference>
<dbReference type="InterPro" id="IPR029062">
    <property type="entry name" value="Class_I_gatase-like"/>
</dbReference>
<proteinExistence type="inferred from homology"/>
<dbReference type="AlphaFoldDB" id="A7HSN5"/>
<dbReference type="InterPro" id="IPR044668">
    <property type="entry name" value="PuuD-like"/>
</dbReference>